<dbReference type="RefSeq" id="WP_112221794.1">
    <property type="nucleotide sequence ID" value="NZ_CP196859.1"/>
</dbReference>
<evidence type="ECO:0000259" key="1">
    <source>
        <dbReference type="Pfam" id="PF00485"/>
    </source>
</evidence>
<evidence type="ECO:0000313" key="3">
    <source>
        <dbReference type="Proteomes" id="UP000251002"/>
    </source>
</evidence>
<dbReference type="Gene3D" id="3.40.50.300">
    <property type="entry name" value="P-loop containing nucleotide triphosphate hydrolases"/>
    <property type="match status" value="1"/>
</dbReference>
<feature type="domain" description="Phosphoribulokinase/uridine kinase" evidence="1">
    <location>
        <begin position="20"/>
        <end position="205"/>
    </location>
</feature>
<dbReference type="EMBL" id="QLZR01000001">
    <property type="protein sequence ID" value="RAZ81329.1"/>
    <property type="molecule type" value="Genomic_DNA"/>
</dbReference>
<keyword evidence="2" id="KW-0418">Kinase</keyword>
<name>A0A365L7F9_9BACL</name>
<keyword evidence="2" id="KW-0808">Transferase</keyword>
<dbReference type="GO" id="GO:0005524">
    <property type="term" value="F:ATP binding"/>
    <property type="evidence" value="ECO:0007669"/>
    <property type="project" value="InterPro"/>
</dbReference>
<organism evidence="2 3">
    <name type="scientific">Planococcus halotolerans</name>
    <dbReference type="NCBI Taxonomy" id="2233542"/>
    <lineage>
        <taxon>Bacteria</taxon>
        <taxon>Bacillati</taxon>
        <taxon>Bacillota</taxon>
        <taxon>Bacilli</taxon>
        <taxon>Bacillales</taxon>
        <taxon>Caryophanaceae</taxon>
        <taxon>Planococcus</taxon>
    </lineage>
</organism>
<proteinExistence type="predicted"/>
<comment type="caution">
    <text evidence="2">The sequence shown here is derived from an EMBL/GenBank/DDBJ whole genome shotgun (WGS) entry which is preliminary data.</text>
</comment>
<dbReference type="Pfam" id="PF00485">
    <property type="entry name" value="PRK"/>
    <property type="match status" value="1"/>
</dbReference>
<keyword evidence="3" id="KW-1185">Reference proteome</keyword>
<dbReference type="SUPFAM" id="SSF52540">
    <property type="entry name" value="P-loop containing nucleoside triphosphate hydrolases"/>
    <property type="match status" value="1"/>
</dbReference>
<evidence type="ECO:0000313" key="2">
    <source>
        <dbReference type="EMBL" id="RAZ81329.1"/>
    </source>
</evidence>
<dbReference type="AlphaFoldDB" id="A0A365L7F9"/>
<dbReference type="Proteomes" id="UP000251002">
    <property type="component" value="Unassembled WGS sequence"/>
</dbReference>
<dbReference type="InterPro" id="IPR027417">
    <property type="entry name" value="P-loop_NTPase"/>
</dbReference>
<sequence>MEKLMDAIVNWIASKNDRLIIGISGHGASGKSYFTQELLGRLGNKNVNCLNTDPYIVSSDIRKLAAIDYTYENEDHRFKMTACHPAAHHLGALERDVRMAREGLDFYTIDVHYMERTLISSENQLTIVEGMSAAFIDPELFDLKIYFYTDGETELMRRSSRDVAERGTDLDYLRFSHNERRVQYEVFMHPYSENFNIVIKSVGDKQFVEKMEFEFGGEKE</sequence>
<accession>A0A365L7F9</accession>
<dbReference type="GO" id="GO:0016301">
    <property type="term" value="F:kinase activity"/>
    <property type="evidence" value="ECO:0007669"/>
    <property type="project" value="UniProtKB-KW"/>
</dbReference>
<gene>
    <name evidence="2" type="ORF">DP120_03335</name>
</gene>
<protein>
    <submittedName>
        <fullName evidence="2">Phosphoribulokinase</fullName>
    </submittedName>
</protein>
<reference evidence="2 3" key="1">
    <citation type="submission" date="2018-06" db="EMBL/GenBank/DDBJ databases">
        <title>The draft genome sequences of strains SCU63 and S1.</title>
        <authorList>
            <person name="Gan L."/>
        </authorList>
    </citation>
    <scope>NUCLEOTIDE SEQUENCE [LARGE SCALE GENOMIC DNA]</scope>
    <source>
        <strain evidence="2 3">SCU63</strain>
    </source>
</reference>
<dbReference type="InterPro" id="IPR006083">
    <property type="entry name" value="PRK/URK"/>
</dbReference>